<dbReference type="EMBL" id="CP003843">
    <property type="protein sequence ID" value="AFS83004.1"/>
    <property type="molecule type" value="Genomic_DNA"/>
</dbReference>
<proteinExistence type="predicted"/>
<sequence>MSSGYKFYYLISSRIRLIGTSVYLAVSLTQSNYDVKTVVLKKSIEEEDASEMVEEKKTTPFKSLLSRPKKEEVHFHSLKLYYECMLKVSGKYVADYFRKATHTISVDSNVHEVVLGDGIFPVRSKSKLEKAFVGKRGKNKVDMELEEHVFVEEEDELTFDHHGREIEFPFKINSKTVENYPEELLKENSSTVKKPEIAHDTAIDNLQTLLKKPMEADVRNLNEEFILHDISEIYVPIFEARLIGPKKKVGLLRIDAVRKKIL</sequence>
<dbReference type="GeneID" id="13696997"/>
<dbReference type="RefSeq" id="WP_014965375.1">
    <property type="nucleotide sequence ID" value="NC_018656.1"/>
</dbReference>
<dbReference type="KEGG" id="nir:NSED_06010"/>
<evidence type="ECO:0000313" key="2">
    <source>
        <dbReference type="Proteomes" id="UP000006100"/>
    </source>
</evidence>
<dbReference type="eggNOG" id="arCOG08737">
    <property type="taxonomic scope" value="Archaea"/>
</dbReference>
<dbReference type="AlphaFoldDB" id="K0BC15"/>
<reference evidence="1 2" key="1">
    <citation type="journal article" date="2012" name="J. Bacteriol.">
        <title>Draft Genome Sequence of an Ammonia-Oxidizing Archaeon, "Candidatus Nitrosopumilus sediminis" AR2, from Svalbard in the Arctic Circle.</title>
        <authorList>
            <person name="Park S.J."/>
            <person name="Kim J.G."/>
            <person name="Jung M.Y."/>
            <person name="Kim S.J."/>
            <person name="Cha I.T."/>
            <person name="Ghai R."/>
            <person name="Martin-Cuadrado A.B."/>
            <person name="Rodriguez-Valera F."/>
            <person name="Rhee S.K."/>
        </authorList>
    </citation>
    <scope>NUCLEOTIDE SEQUENCE [LARGE SCALE GENOMIC DNA]</scope>
    <source>
        <strain evidence="1 2">AR2</strain>
    </source>
</reference>
<dbReference type="Proteomes" id="UP000006100">
    <property type="component" value="Chromosome"/>
</dbReference>
<accession>K0BC15</accession>
<name>K0BC15_9ARCH</name>
<dbReference type="PATRIC" id="fig|1229909.8.peg.1323"/>
<keyword evidence="2" id="KW-1185">Reference proteome</keyword>
<dbReference type="OrthoDB" id="2473at2157"/>
<protein>
    <submittedName>
        <fullName evidence="1">Uncharacterized protein</fullName>
    </submittedName>
</protein>
<evidence type="ECO:0000313" key="1">
    <source>
        <dbReference type="EMBL" id="AFS83004.1"/>
    </source>
</evidence>
<dbReference type="HOGENOM" id="CLU_097788_0_0_2"/>
<organism evidence="1 2">
    <name type="scientific">Candidatus Nitrosopumilus sediminis</name>
    <dbReference type="NCBI Taxonomy" id="1229909"/>
    <lineage>
        <taxon>Archaea</taxon>
        <taxon>Nitrososphaerota</taxon>
        <taxon>Nitrososphaeria</taxon>
        <taxon>Nitrosopumilales</taxon>
        <taxon>Nitrosopumilaceae</taxon>
        <taxon>Nitrosopumilus</taxon>
    </lineage>
</organism>
<dbReference type="STRING" id="1229909.NSED_06010"/>
<gene>
    <name evidence="1" type="ORF">NSED_06010</name>
</gene>